<evidence type="ECO:0000313" key="3">
    <source>
        <dbReference type="Proteomes" id="UP000821837"/>
    </source>
</evidence>
<evidence type="ECO:0000313" key="2">
    <source>
        <dbReference type="EMBL" id="KAH7969351.1"/>
    </source>
</evidence>
<dbReference type="Proteomes" id="UP000821837">
    <property type="component" value="Unassembled WGS sequence"/>
</dbReference>
<sequence>MGPTSELFRRPGSEEEDPLQLPRSVINRSEITLSSEELALDEHQLQQDFSEDIDADVDMCENAATDEDIVAAVRGDEDGAALESMPVEDSDDIPDMSCKDSLEYLAKLKGFCAAIKLTDEELQELQASSGKAK</sequence>
<dbReference type="AlphaFoldDB" id="A0A9D4Q796"/>
<reference evidence="2" key="1">
    <citation type="journal article" date="2020" name="Cell">
        <title>Large-Scale Comparative Analyses of Tick Genomes Elucidate Their Genetic Diversity and Vector Capacities.</title>
        <authorList>
            <consortium name="Tick Genome and Microbiome Consortium (TIGMIC)"/>
            <person name="Jia N."/>
            <person name="Wang J."/>
            <person name="Shi W."/>
            <person name="Du L."/>
            <person name="Sun Y."/>
            <person name="Zhan W."/>
            <person name="Jiang J.F."/>
            <person name="Wang Q."/>
            <person name="Zhang B."/>
            <person name="Ji P."/>
            <person name="Bell-Sakyi L."/>
            <person name="Cui X.M."/>
            <person name="Yuan T.T."/>
            <person name="Jiang B.G."/>
            <person name="Yang W.F."/>
            <person name="Lam T.T."/>
            <person name="Chang Q.C."/>
            <person name="Ding S.J."/>
            <person name="Wang X.J."/>
            <person name="Zhu J.G."/>
            <person name="Ruan X.D."/>
            <person name="Zhao L."/>
            <person name="Wei J.T."/>
            <person name="Ye R.Z."/>
            <person name="Que T.C."/>
            <person name="Du C.H."/>
            <person name="Zhou Y.H."/>
            <person name="Cheng J.X."/>
            <person name="Dai P.F."/>
            <person name="Guo W.B."/>
            <person name="Han X.H."/>
            <person name="Huang E.J."/>
            <person name="Li L.F."/>
            <person name="Wei W."/>
            <person name="Gao Y.C."/>
            <person name="Liu J.Z."/>
            <person name="Shao H.Z."/>
            <person name="Wang X."/>
            <person name="Wang C.C."/>
            <person name="Yang T.C."/>
            <person name="Huo Q.B."/>
            <person name="Li W."/>
            <person name="Chen H.Y."/>
            <person name="Chen S.E."/>
            <person name="Zhou L.G."/>
            <person name="Ni X.B."/>
            <person name="Tian J.H."/>
            <person name="Sheng Y."/>
            <person name="Liu T."/>
            <person name="Pan Y.S."/>
            <person name="Xia L.Y."/>
            <person name="Li J."/>
            <person name="Zhao F."/>
            <person name="Cao W.C."/>
        </authorList>
    </citation>
    <scope>NUCLEOTIDE SEQUENCE</scope>
    <source>
        <strain evidence="2">Rsan-2018</strain>
    </source>
</reference>
<dbReference type="VEuPathDB" id="VectorBase:RSAN_041221"/>
<comment type="caution">
    <text evidence="2">The sequence shown here is derived from an EMBL/GenBank/DDBJ whole genome shotgun (WGS) entry which is preliminary data.</text>
</comment>
<proteinExistence type="predicted"/>
<feature type="region of interest" description="Disordered" evidence="1">
    <location>
        <begin position="1"/>
        <end position="23"/>
    </location>
</feature>
<reference evidence="2" key="2">
    <citation type="submission" date="2021-09" db="EMBL/GenBank/DDBJ databases">
        <authorList>
            <person name="Jia N."/>
            <person name="Wang J."/>
            <person name="Shi W."/>
            <person name="Du L."/>
            <person name="Sun Y."/>
            <person name="Zhan W."/>
            <person name="Jiang J."/>
            <person name="Wang Q."/>
            <person name="Zhang B."/>
            <person name="Ji P."/>
            <person name="Sakyi L.B."/>
            <person name="Cui X."/>
            <person name="Yuan T."/>
            <person name="Jiang B."/>
            <person name="Yang W."/>
            <person name="Lam T.T.-Y."/>
            <person name="Chang Q."/>
            <person name="Ding S."/>
            <person name="Wang X."/>
            <person name="Zhu J."/>
            <person name="Ruan X."/>
            <person name="Zhao L."/>
            <person name="Wei J."/>
            <person name="Que T."/>
            <person name="Du C."/>
            <person name="Cheng J."/>
            <person name="Dai P."/>
            <person name="Han X."/>
            <person name="Huang E."/>
            <person name="Gao Y."/>
            <person name="Liu J."/>
            <person name="Shao H."/>
            <person name="Ye R."/>
            <person name="Li L."/>
            <person name="Wei W."/>
            <person name="Wang X."/>
            <person name="Wang C."/>
            <person name="Huo Q."/>
            <person name="Li W."/>
            <person name="Guo W."/>
            <person name="Chen H."/>
            <person name="Chen S."/>
            <person name="Zhou L."/>
            <person name="Zhou L."/>
            <person name="Ni X."/>
            <person name="Tian J."/>
            <person name="Zhou Y."/>
            <person name="Sheng Y."/>
            <person name="Liu T."/>
            <person name="Pan Y."/>
            <person name="Xia L."/>
            <person name="Li J."/>
            <person name="Zhao F."/>
            <person name="Cao W."/>
        </authorList>
    </citation>
    <scope>NUCLEOTIDE SEQUENCE</scope>
    <source>
        <strain evidence="2">Rsan-2018</strain>
        <tissue evidence="2">Larvae</tissue>
    </source>
</reference>
<evidence type="ECO:0000256" key="1">
    <source>
        <dbReference type="SAM" id="MobiDB-lite"/>
    </source>
</evidence>
<name>A0A9D4Q796_RHISA</name>
<accession>A0A9D4Q796</accession>
<organism evidence="2 3">
    <name type="scientific">Rhipicephalus sanguineus</name>
    <name type="common">Brown dog tick</name>
    <name type="synonym">Ixodes sanguineus</name>
    <dbReference type="NCBI Taxonomy" id="34632"/>
    <lineage>
        <taxon>Eukaryota</taxon>
        <taxon>Metazoa</taxon>
        <taxon>Ecdysozoa</taxon>
        <taxon>Arthropoda</taxon>
        <taxon>Chelicerata</taxon>
        <taxon>Arachnida</taxon>
        <taxon>Acari</taxon>
        <taxon>Parasitiformes</taxon>
        <taxon>Ixodida</taxon>
        <taxon>Ixodoidea</taxon>
        <taxon>Ixodidae</taxon>
        <taxon>Rhipicephalinae</taxon>
        <taxon>Rhipicephalus</taxon>
        <taxon>Rhipicephalus</taxon>
    </lineage>
</organism>
<dbReference type="EMBL" id="JABSTV010001248">
    <property type="protein sequence ID" value="KAH7969351.1"/>
    <property type="molecule type" value="Genomic_DNA"/>
</dbReference>
<protein>
    <submittedName>
        <fullName evidence="2">Uncharacterized protein</fullName>
    </submittedName>
</protein>
<keyword evidence="3" id="KW-1185">Reference proteome</keyword>
<gene>
    <name evidence="2" type="ORF">HPB52_016963</name>
</gene>